<evidence type="ECO:0000313" key="2">
    <source>
        <dbReference type="Proteomes" id="UP000076532"/>
    </source>
</evidence>
<reference evidence="1 2" key="1">
    <citation type="journal article" date="2016" name="Mol. Biol. Evol.">
        <title>Comparative Genomics of Early-Diverging Mushroom-Forming Fungi Provides Insights into the Origins of Lignocellulose Decay Capabilities.</title>
        <authorList>
            <person name="Nagy L.G."/>
            <person name="Riley R."/>
            <person name="Tritt A."/>
            <person name="Adam C."/>
            <person name="Daum C."/>
            <person name="Floudas D."/>
            <person name="Sun H."/>
            <person name="Yadav J.S."/>
            <person name="Pangilinan J."/>
            <person name="Larsson K.H."/>
            <person name="Matsuura K."/>
            <person name="Barry K."/>
            <person name="Labutti K."/>
            <person name="Kuo R."/>
            <person name="Ohm R.A."/>
            <person name="Bhattacharya S.S."/>
            <person name="Shirouzu T."/>
            <person name="Yoshinaga Y."/>
            <person name="Martin F.M."/>
            <person name="Grigoriev I.V."/>
            <person name="Hibbett D.S."/>
        </authorList>
    </citation>
    <scope>NUCLEOTIDE SEQUENCE [LARGE SCALE GENOMIC DNA]</scope>
    <source>
        <strain evidence="1 2">CBS 109695</strain>
    </source>
</reference>
<dbReference type="AlphaFoldDB" id="A0A166GWK8"/>
<dbReference type="InterPro" id="IPR016024">
    <property type="entry name" value="ARM-type_fold"/>
</dbReference>
<proteinExistence type="predicted"/>
<dbReference type="PANTHER" id="PTHR23315:SF7">
    <property type="entry name" value="U-BOX DOMAIN-CONTAINING PROTEIN 4"/>
    <property type="match status" value="1"/>
</dbReference>
<evidence type="ECO:0008006" key="3">
    <source>
        <dbReference type="Google" id="ProtNLM"/>
    </source>
</evidence>
<gene>
    <name evidence="1" type="ORF">FIBSPDRAFT_596788</name>
</gene>
<dbReference type="EMBL" id="KV417574">
    <property type="protein sequence ID" value="KZP18238.1"/>
    <property type="molecule type" value="Genomic_DNA"/>
</dbReference>
<dbReference type="Gene3D" id="1.25.10.10">
    <property type="entry name" value="Leucine-rich Repeat Variant"/>
    <property type="match status" value="1"/>
</dbReference>
<dbReference type="Proteomes" id="UP000076532">
    <property type="component" value="Unassembled WGS sequence"/>
</dbReference>
<accession>A0A166GWK8</accession>
<organism evidence="1 2">
    <name type="scientific">Athelia psychrophila</name>
    <dbReference type="NCBI Taxonomy" id="1759441"/>
    <lineage>
        <taxon>Eukaryota</taxon>
        <taxon>Fungi</taxon>
        <taxon>Dikarya</taxon>
        <taxon>Basidiomycota</taxon>
        <taxon>Agaricomycotina</taxon>
        <taxon>Agaricomycetes</taxon>
        <taxon>Agaricomycetidae</taxon>
        <taxon>Atheliales</taxon>
        <taxon>Atheliaceae</taxon>
        <taxon>Athelia</taxon>
    </lineage>
</organism>
<sequence length="270" mass="28958">MLQGPDIQRGPTVMALASLLPSLSEDTTHFSKSEIIKRLAQLLKGRDARDAASIMAPMANIEELREVILQSEGVISTLRGMLENTNSDAAAYVIGLLSEDDNVLEDLRKHDVAAVLIDLMNSENSNIAQAAGFALEKLARNPEVRIRIMEVVPGLVKKLRVEQVVIGEDRQAPLLALIGLAADNPLRDQIVIHNAVKPLVEMLEGPHTEDAANVLGWLSGNEDARKQIVALNAIPAIIQMLEGSGCGTAAKILTRIGSGACRSANSFASH</sequence>
<name>A0A166GWK8_9AGAM</name>
<keyword evidence="2" id="KW-1185">Reference proteome</keyword>
<dbReference type="OrthoDB" id="29145at2759"/>
<protein>
    <recommendedName>
        <fullName evidence="3">ARM repeat-containing protein</fullName>
    </recommendedName>
</protein>
<dbReference type="SUPFAM" id="SSF48371">
    <property type="entry name" value="ARM repeat"/>
    <property type="match status" value="1"/>
</dbReference>
<evidence type="ECO:0000313" key="1">
    <source>
        <dbReference type="EMBL" id="KZP18238.1"/>
    </source>
</evidence>
<dbReference type="PANTHER" id="PTHR23315">
    <property type="entry name" value="U BOX DOMAIN-CONTAINING"/>
    <property type="match status" value="1"/>
</dbReference>
<dbReference type="InterPro" id="IPR011989">
    <property type="entry name" value="ARM-like"/>
</dbReference>